<dbReference type="OrthoDB" id="5920214at2759"/>
<feature type="region of interest" description="Disordered" evidence="1">
    <location>
        <begin position="1378"/>
        <end position="1418"/>
    </location>
</feature>
<keyword evidence="4" id="KW-1185">Reference proteome</keyword>
<protein>
    <recommendedName>
        <fullName evidence="2">Integrase catalytic domain-containing protein</fullName>
    </recommendedName>
</protein>
<dbReference type="PANTHER" id="PTHR47331:SF1">
    <property type="entry name" value="GAG-LIKE PROTEIN"/>
    <property type="match status" value="1"/>
</dbReference>
<dbReference type="InterPro" id="IPR012337">
    <property type="entry name" value="RNaseH-like_sf"/>
</dbReference>
<accession>A0A2G5TUR4</accession>
<dbReference type="PROSITE" id="PS50994">
    <property type="entry name" value="INTEGRASE"/>
    <property type="match status" value="1"/>
</dbReference>
<dbReference type="Pfam" id="PF18701">
    <property type="entry name" value="DUF5641"/>
    <property type="match status" value="1"/>
</dbReference>
<dbReference type="InterPro" id="IPR036397">
    <property type="entry name" value="RNaseH_sf"/>
</dbReference>
<evidence type="ECO:0000313" key="4">
    <source>
        <dbReference type="Proteomes" id="UP000230233"/>
    </source>
</evidence>
<evidence type="ECO:0000256" key="1">
    <source>
        <dbReference type="SAM" id="MobiDB-lite"/>
    </source>
</evidence>
<dbReference type="GO" id="GO:0003676">
    <property type="term" value="F:nucleic acid binding"/>
    <property type="evidence" value="ECO:0007669"/>
    <property type="project" value="InterPro"/>
</dbReference>
<dbReference type="InterPro" id="IPR000477">
    <property type="entry name" value="RT_dom"/>
</dbReference>
<dbReference type="Pfam" id="PF05380">
    <property type="entry name" value="Peptidase_A17"/>
    <property type="match status" value="1"/>
</dbReference>
<dbReference type="SUPFAM" id="SSF56672">
    <property type="entry name" value="DNA/RNA polymerases"/>
    <property type="match status" value="1"/>
</dbReference>
<organism evidence="3 4">
    <name type="scientific">Caenorhabditis nigoni</name>
    <dbReference type="NCBI Taxonomy" id="1611254"/>
    <lineage>
        <taxon>Eukaryota</taxon>
        <taxon>Metazoa</taxon>
        <taxon>Ecdysozoa</taxon>
        <taxon>Nematoda</taxon>
        <taxon>Chromadorea</taxon>
        <taxon>Rhabditida</taxon>
        <taxon>Rhabditina</taxon>
        <taxon>Rhabditomorpha</taxon>
        <taxon>Rhabditoidea</taxon>
        <taxon>Rhabditidae</taxon>
        <taxon>Peloderinae</taxon>
        <taxon>Caenorhabditis</taxon>
    </lineage>
</organism>
<dbReference type="InterPro" id="IPR043128">
    <property type="entry name" value="Rev_trsase/Diguanyl_cyclase"/>
</dbReference>
<dbReference type="InterPro" id="IPR001584">
    <property type="entry name" value="Integrase_cat-core"/>
</dbReference>
<name>A0A2G5TUR4_9PELO</name>
<dbReference type="STRING" id="1611254.A0A2G5TUR4"/>
<gene>
    <name evidence="3" type="primary">Cnig_chr_V.g22095</name>
    <name evidence="3" type="ORF">B9Z55_022095</name>
</gene>
<dbReference type="Proteomes" id="UP000230233">
    <property type="component" value="Chromosome V"/>
</dbReference>
<dbReference type="Gene3D" id="3.10.10.10">
    <property type="entry name" value="HIV Type 1 Reverse Transcriptase, subunit A, domain 1"/>
    <property type="match status" value="1"/>
</dbReference>
<dbReference type="Pfam" id="PF00078">
    <property type="entry name" value="RVT_1"/>
    <property type="match status" value="1"/>
</dbReference>
<dbReference type="Gene3D" id="3.30.420.10">
    <property type="entry name" value="Ribonuclease H-like superfamily/Ribonuclease H"/>
    <property type="match status" value="1"/>
</dbReference>
<dbReference type="EMBL" id="PDUG01000005">
    <property type="protein sequence ID" value="PIC31055.1"/>
    <property type="molecule type" value="Genomic_DNA"/>
</dbReference>
<dbReference type="Gene3D" id="3.30.70.270">
    <property type="match status" value="1"/>
</dbReference>
<dbReference type="InterPro" id="IPR040676">
    <property type="entry name" value="DUF5641"/>
</dbReference>
<dbReference type="InterPro" id="IPR008042">
    <property type="entry name" value="Retrotrans_Pao"/>
</dbReference>
<evidence type="ECO:0000259" key="2">
    <source>
        <dbReference type="PROSITE" id="PS50994"/>
    </source>
</evidence>
<feature type="domain" description="Integrase catalytic" evidence="2">
    <location>
        <begin position="1025"/>
        <end position="1213"/>
    </location>
</feature>
<dbReference type="InterPro" id="IPR043502">
    <property type="entry name" value="DNA/RNA_pol_sf"/>
</dbReference>
<comment type="caution">
    <text evidence="3">The sequence shown here is derived from an EMBL/GenBank/DDBJ whole genome shotgun (WGS) entry which is preliminary data.</text>
</comment>
<sequence>MGLQLVQSVDTKIHAYGMDHSRKCKIYAIEFAGKTSNYATFIASVPDLPETTIEAAVFDDLDTEELKDLGVDMTDFGTARRCRNKPIDLILGNDISPFFLKDAHRVVLPSGKYIDLSDFCSISYPTPRHCPLMDIEIPQSSEINYALNLMLNHLDAEYDESQETDEYIAKLIEQLYRVENLGIEPASQLEKSKKSQEQFLEEFENSLVTTPGGTVQVSLPWNGRQERMGNNKKLAFSRLLQLIGKLTGKPDLTRSFEKILQEQLDTGIIERCTPDMDNQGPLYYAPQSAVFKANSQNTKVRIVGDSSAHQKDQLSVNECLDDGPNLLKKIPGLFLRHRARQFAVTGDIAKAFHQVALQEKDRNVTRFLWVQDITKPPVGENLIEYRFTKIPFGLRPSPYLLAAYIRHFLLESKDTIAHEIERNIYVDNLMVTTDSADEVPCKIAQLKEQFRKMQMHVREIASNNLQAIDKLPAEDKNDTYTVKFLGYQWNTEMDTISVKLPKPKEGIPTKRDVASFLGKLYDPMGYTDPVLVNTKRLIQELWEAEVGWKQPIPERFVKPWQKVGKNYNLDELTISRKLQTRHTPGLKPELVVFSDASKYAYAAAVYAVYRHPDGFVESQLIGAKSKIRPSHGTGWSIPRLELLAMDMGVRLARSLWSEFEEDQRPETLDIFSDSIIALFWTLTKERKREWVHNRVSTIHDIIQELNEFGVTSCFHHVRTDENPADLATRGKTAQELQGEFFSFWFEGAAFLKQPRESWTPQLEGELDCSKEDQEKVDEELVEASKRLRERVRALPRKARIAYMALGGTTIPVTLATMQVMKRSQTGLKESYRSHIPFHYTKDLSKLSNIVTRTLQFISKLATKAKRKLNSPILSNFQEANEIEEKVERAITKKQLARQLIINEHYKEMDSSGVKFRDALRPYQSQDGLWRTSRNIGNANLPNEAKEPILIHNEHPLALLIAIETHVRNVHLPVVYLQTALRSQYAIKKDGQLAKKVVHHCVDCRKAKAYPFKYPFQKNIHSSRTVQSPPFQKVGLDYAGPFDYRIPGTSEKGKCYILVYTCLTTRCTHLELIPDATTASYLITMKSIFAQRGVPTSIYSDNSKTFTLGHKMLEEDFASELHDPQISSLLANEGVTFQYITPLAPWQGGSYERIVGVTKKQLRKHLGKKTLTFCELNALLKRVEGAINARPLTQNTTIADAPTIRPIDFVLPKVRLHAPQDRTLDPDHKDHPASEELASAIEQETRERMRQLDTMLDEIWAAWSTSYILMMRENTLHNERFSPILPKEGQIVLVVTENIPRHTWPLGKIIKVNGPPEAAKSADVWFQGRVKTRAVNQLVPLELDYENIPETTVPRDSHIAAPSPTLPRVPFPLQISVNDKKNTVVASSQPKKKDNTAERTQPARRVKKTTTYEEVQDSD</sequence>
<reference evidence="4" key="1">
    <citation type="submission" date="2017-10" db="EMBL/GenBank/DDBJ databases">
        <title>Rapid genome shrinkage in a self-fertile nematode reveals novel sperm competition proteins.</title>
        <authorList>
            <person name="Yin D."/>
            <person name="Schwarz E.M."/>
            <person name="Thomas C.G."/>
            <person name="Felde R.L."/>
            <person name="Korf I.F."/>
            <person name="Cutter A.D."/>
            <person name="Schartner C.M."/>
            <person name="Ralston E.J."/>
            <person name="Meyer B.J."/>
            <person name="Haag E.S."/>
        </authorList>
    </citation>
    <scope>NUCLEOTIDE SEQUENCE [LARGE SCALE GENOMIC DNA]</scope>
    <source>
        <strain evidence="4">JU1422</strain>
    </source>
</reference>
<dbReference type="GO" id="GO:0015074">
    <property type="term" value="P:DNA integration"/>
    <property type="evidence" value="ECO:0007669"/>
    <property type="project" value="InterPro"/>
</dbReference>
<dbReference type="GO" id="GO:0042575">
    <property type="term" value="C:DNA polymerase complex"/>
    <property type="evidence" value="ECO:0007669"/>
    <property type="project" value="UniProtKB-ARBA"/>
</dbReference>
<evidence type="ECO:0000313" key="3">
    <source>
        <dbReference type="EMBL" id="PIC31055.1"/>
    </source>
</evidence>
<proteinExistence type="predicted"/>
<dbReference type="PANTHER" id="PTHR47331">
    <property type="entry name" value="PHD-TYPE DOMAIN-CONTAINING PROTEIN"/>
    <property type="match status" value="1"/>
</dbReference>
<dbReference type="SUPFAM" id="SSF53098">
    <property type="entry name" value="Ribonuclease H-like"/>
    <property type="match status" value="1"/>
</dbReference>